<dbReference type="InterPro" id="IPR055356">
    <property type="entry name" value="ZP-N"/>
</dbReference>
<protein>
    <recommendedName>
        <fullName evidence="4">ZP domain-containing protein</fullName>
    </recommendedName>
</protein>
<dbReference type="RefSeq" id="XP_072847410.1">
    <property type="nucleotide sequence ID" value="XM_072991309.1"/>
</dbReference>
<dbReference type="PANTHER" id="PTHR47130">
    <property type="entry name" value="SI:DKEY-19B23.11-RELATED"/>
    <property type="match status" value="1"/>
</dbReference>
<dbReference type="InterPro" id="IPR048290">
    <property type="entry name" value="ZP_chr"/>
</dbReference>
<dbReference type="InterPro" id="IPR001507">
    <property type="entry name" value="ZP_dom"/>
</dbReference>
<dbReference type="InterPro" id="IPR058876">
    <property type="entry name" value="Ig-like_ZP"/>
</dbReference>
<dbReference type="Pfam" id="PF26562">
    <property type="entry name" value="Ig-like"/>
    <property type="match status" value="1"/>
</dbReference>
<dbReference type="GeneID" id="110081158"/>
<accession>A0ABM5FPT5</accession>
<dbReference type="Pfam" id="PF23344">
    <property type="entry name" value="ZP-N"/>
    <property type="match status" value="1"/>
</dbReference>
<keyword evidence="2" id="KW-0325">Glycoprotein</keyword>
<keyword evidence="3" id="KW-0732">Signal</keyword>
<dbReference type="Gene3D" id="2.60.40.4100">
    <property type="entry name" value="Zona pellucida, ZP-C domain"/>
    <property type="match status" value="1"/>
</dbReference>
<name>A0ABM5FPT5_9SAUR</name>
<dbReference type="PRINTS" id="PR00023">
    <property type="entry name" value="ZPELLUCIDA"/>
</dbReference>
<dbReference type="InterPro" id="IPR055355">
    <property type="entry name" value="ZP-C"/>
</dbReference>
<proteinExistence type="predicted"/>
<dbReference type="Pfam" id="PF00100">
    <property type="entry name" value="Zona_pellucida"/>
    <property type="match status" value="1"/>
</dbReference>
<organism evidence="5 6">
    <name type="scientific">Pogona vitticeps</name>
    <name type="common">central bearded dragon</name>
    <dbReference type="NCBI Taxonomy" id="103695"/>
    <lineage>
        <taxon>Eukaryota</taxon>
        <taxon>Metazoa</taxon>
        <taxon>Chordata</taxon>
        <taxon>Craniata</taxon>
        <taxon>Vertebrata</taxon>
        <taxon>Euteleostomi</taxon>
        <taxon>Lepidosauria</taxon>
        <taxon>Squamata</taxon>
        <taxon>Bifurcata</taxon>
        <taxon>Unidentata</taxon>
        <taxon>Episquamata</taxon>
        <taxon>Toxicofera</taxon>
        <taxon>Iguania</taxon>
        <taxon>Acrodonta</taxon>
        <taxon>Agamidae</taxon>
        <taxon>Amphibolurinae</taxon>
        <taxon>Pogona</taxon>
    </lineage>
</organism>
<dbReference type="Gene3D" id="2.60.40.3210">
    <property type="entry name" value="Zona pellucida, ZP-N domain"/>
    <property type="match status" value="1"/>
</dbReference>
<sequence length="913" mass="101999">MGWWCLATRLVLVVLLAPRVWLQFIPTTGQVKVDCLGSLARLKLNSGYFQHKYISLAAIDKFGRAWPLDAVLATKCGYTISQNVWGNVELRASLIGCYAQIVDDRSSTLNIQIKTGRDPELRDAAVLDVPIRCSYGPWQPREIVCEANYMEVSVRRNVPPIPDGFIQDQPEDWLPQDQPEDWESAFPEVQAGAPSIWQIVFHMDRGKKAMLVEEAHAVGYGVNTTDTRIVLRASYNASEAQKLEVSGVPFSSVRSSTYYKQRWMLLMVDTAVACPIDGVTYTEETIIWTVPKGITPLLAGGGTVKELQVEMGINLTKLPVQERERRGYTLASDKDSIVVKIPIGAPDGSYKSDVVDGNLMTTYQIKPFIMHLWEDDKRGITKHTILKDINTPLQLVPVTITDHTNVSLQLFNATVGSFLPDVELVSVTVDDSGPLTLPEADKKGYKVYETKHPNGSRDCILQVPFVAPGVVKEYVPDNMRNYTITPILGFIVVPQRKPFNVPVPLAALVRDAVLPKAQGFCDDQALYLVVKRGNVDQDWLPFVGDTLLSQEAAQSFGYTLQDNGTHLALRVPRYAAHVLYEEISSLGVVATFQLQLKDRLGQTKMIYFAVACNFSPKDLIDCQPNGTMMISALKLLGIPDMETSGLVLKDRRCRPASVTEGGATFIFTVSSCGTTRKFENDTMIYENEVLYFLPGQTAPVYQLKCACRYFIGDALLVQYTPTEVPSPSILPGVGVLALALKLARDQSYRDFYQDAEYPVTRYLREPLYFQVELLHSQDPQLELFLEDCWATASSDRNSSPQWNIVVDSCENMEDSHQTTFHQVPRGSDPFPMHLKRFEVKMFTFILNGQALQGQIYFHCSAVICDSSYPSSDDLCARRCIPRRQRVGRSIDSNRDLQGYVSSGAIVLGSKNHT</sequence>
<keyword evidence="1" id="KW-1015">Disulfide bond</keyword>
<reference evidence="5" key="1">
    <citation type="submission" date="2025-05" db="UniProtKB">
        <authorList>
            <consortium name="RefSeq"/>
        </authorList>
    </citation>
    <scope>NUCLEOTIDE SEQUENCE [LARGE SCALE GENOMIC DNA]</scope>
</reference>
<evidence type="ECO:0000313" key="5">
    <source>
        <dbReference type="Proteomes" id="UP001652642"/>
    </source>
</evidence>
<evidence type="ECO:0000256" key="2">
    <source>
        <dbReference type="ARBA" id="ARBA00023180"/>
    </source>
</evidence>
<feature type="chain" id="PRO_5047081032" description="ZP domain-containing protein" evidence="3">
    <location>
        <begin position="23"/>
        <end position="913"/>
    </location>
</feature>
<gene>
    <name evidence="6" type="primary">LOC110081158</name>
</gene>
<evidence type="ECO:0000313" key="6">
    <source>
        <dbReference type="RefSeq" id="XP_072847410.1"/>
    </source>
</evidence>
<keyword evidence="5" id="KW-1185">Reference proteome</keyword>
<evidence type="ECO:0000256" key="3">
    <source>
        <dbReference type="SAM" id="SignalP"/>
    </source>
</evidence>
<dbReference type="PROSITE" id="PS51034">
    <property type="entry name" value="ZP_2"/>
    <property type="match status" value="1"/>
</dbReference>
<reference evidence="6" key="2">
    <citation type="submission" date="2025-08" db="UniProtKB">
        <authorList>
            <consortium name="RefSeq"/>
        </authorList>
    </citation>
    <scope>IDENTIFICATION</scope>
</reference>
<dbReference type="PANTHER" id="PTHR47130:SF3">
    <property type="entry name" value="ZONA PELLUCIDA PROTEIN"/>
    <property type="match status" value="1"/>
</dbReference>
<evidence type="ECO:0000259" key="4">
    <source>
        <dbReference type="PROSITE" id="PS51034"/>
    </source>
</evidence>
<dbReference type="SMART" id="SM00241">
    <property type="entry name" value="ZP"/>
    <property type="match status" value="1"/>
</dbReference>
<feature type="domain" description="ZP" evidence="4">
    <location>
        <begin position="621"/>
        <end position="882"/>
    </location>
</feature>
<dbReference type="Proteomes" id="UP001652642">
    <property type="component" value="Chromosome 2"/>
</dbReference>
<dbReference type="InterPro" id="IPR042235">
    <property type="entry name" value="ZP-C_dom"/>
</dbReference>
<evidence type="ECO:0000256" key="1">
    <source>
        <dbReference type="ARBA" id="ARBA00023157"/>
    </source>
</evidence>
<feature type="signal peptide" evidence="3">
    <location>
        <begin position="1"/>
        <end position="22"/>
    </location>
</feature>